<proteinExistence type="inferred from homology"/>
<evidence type="ECO:0000256" key="3">
    <source>
        <dbReference type="ARBA" id="ARBA00022452"/>
    </source>
</evidence>
<organism evidence="15">
    <name type="scientific">Acidithiobacillus thiooxidans</name>
    <name type="common">Thiobacillus thiooxidans</name>
    <dbReference type="NCBI Taxonomy" id="930"/>
    <lineage>
        <taxon>Bacteria</taxon>
        <taxon>Pseudomonadati</taxon>
        <taxon>Pseudomonadota</taxon>
        <taxon>Acidithiobacillia</taxon>
        <taxon>Acidithiobacillales</taxon>
        <taxon>Acidithiobacillaceae</taxon>
        <taxon>Acidithiobacillus</taxon>
    </lineage>
</organism>
<comment type="subcellular location">
    <subcellularLocation>
        <location evidence="1 10">Cell outer membrane</location>
        <topology evidence="1 10">Multi-pass membrane protein</topology>
    </subcellularLocation>
</comment>
<keyword evidence="2 10" id="KW-0813">Transport</keyword>
<keyword evidence="4 10" id="KW-0812">Transmembrane</keyword>
<evidence type="ECO:0000259" key="14">
    <source>
        <dbReference type="Pfam" id="PF07715"/>
    </source>
</evidence>
<evidence type="ECO:0000256" key="10">
    <source>
        <dbReference type="PROSITE-ProRule" id="PRU01360"/>
    </source>
</evidence>
<evidence type="ECO:0000256" key="12">
    <source>
        <dbReference type="SAM" id="SignalP"/>
    </source>
</evidence>
<evidence type="ECO:0000256" key="8">
    <source>
        <dbReference type="ARBA" id="ARBA00023170"/>
    </source>
</evidence>
<protein>
    <submittedName>
        <fullName evidence="15">TonB-dependent outer membrane receptor CirA2</fullName>
    </submittedName>
</protein>
<evidence type="ECO:0000256" key="2">
    <source>
        <dbReference type="ARBA" id="ARBA00022448"/>
    </source>
</evidence>
<dbReference type="Pfam" id="PF07715">
    <property type="entry name" value="Plug"/>
    <property type="match status" value="1"/>
</dbReference>
<evidence type="ECO:0000256" key="4">
    <source>
        <dbReference type="ARBA" id="ARBA00022692"/>
    </source>
</evidence>
<evidence type="ECO:0000259" key="13">
    <source>
        <dbReference type="Pfam" id="PF00593"/>
    </source>
</evidence>
<dbReference type="InterPro" id="IPR000531">
    <property type="entry name" value="Beta-barrel_TonB"/>
</dbReference>
<dbReference type="Gene3D" id="2.40.170.20">
    <property type="entry name" value="TonB-dependent receptor, beta-barrel domain"/>
    <property type="match status" value="1"/>
</dbReference>
<dbReference type="InterPro" id="IPR012910">
    <property type="entry name" value="Plug_dom"/>
</dbReference>
<dbReference type="InterPro" id="IPR037066">
    <property type="entry name" value="Plug_dom_sf"/>
</dbReference>
<name>B7SUS7_ACITH</name>
<feature type="signal peptide" evidence="12">
    <location>
        <begin position="1"/>
        <end position="29"/>
    </location>
</feature>
<dbReference type="Pfam" id="PF00593">
    <property type="entry name" value="TonB_dep_Rec_b-barrel"/>
    <property type="match status" value="1"/>
</dbReference>
<evidence type="ECO:0000256" key="6">
    <source>
        <dbReference type="ARBA" id="ARBA00023077"/>
    </source>
</evidence>
<accession>B7SUS7</accession>
<reference evidence="15" key="1">
    <citation type="submission" date="2008-05" db="EMBL/GenBank/DDBJ databases">
        <title>Microbial iron management mechanisms in extremely acidic environments: comparative genomics evidence for diversity and versatility.</title>
        <authorList>
            <person name="Osorio H.M."/>
            <person name="Martinez V."/>
            <person name="Nieto P.A."/>
            <person name="Holmes D.S."/>
            <person name="Quatrini R."/>
        </authorList>
    </citation>
    <scope>NUCLEOTIDE SEQUENCE</scope>
</reference>
<evidence type="ECO:0000256" key="9">
    <source>
        <dbReference type="ARBA" id="ARBA00023237"/>
    </source>
</evidence>
<feature type="domain" description="TonB-dependent receptor plug" evidence="14">
    <location>
        <begin position="80"/>
        <end position="159"/>
    </location>
</feature>
<dbReference type="GO" id="GO:0015344">
    <property type="term" value="F:siderophore uptake transmembrane transporter activity"/>
    <property type="evidence" value="ECO:0007669"/>
    <property type="project" value="TreeGrafter"/>
</dbReference>
<dbReference type="GO" id="GO:0009279">
    <property type="term" value="C:cell outer membrane"/>
    <property type="evidence" value="ECO:0007669"/>
    <property type="project" value="UniProtKB-SubCell"/>
</dbReference>
<dbReference type="SUPFAM" id="SSF56935">
    <property type="entry name" value="Porins"/>
    <property type="match status" value="1"/>
</dbReference>
<comment type="similarity">
    <text evidence="10 11">Belongs to the TonB-dependent receptor family.</text>
</comment>
<dbReference type="GO" id="GO:0044718">
    <property type="term" value="P:siderophore transmembrane transport"/>
    <property type="evidence" value="ECO:0007669"/>
    <property type="project" value="TreeGrafter"/>
</dbReference>
<sequence length="795" mass="86274">MKMTAKNTYRVTGSLLLALCALHSDTSIADAITASTRSVGDDSSVNVGEVSKADNTSIYVAPKSAVPSQRQIFRSGLAEKVIGKKQIEAAGPGASGNDMLSMAPGVNVISGYTATGGGKTQISINGVKQGWHIPGGAIDDGSIATTFDGVPMANVATGLWASPDVNQSSLISGIRLIYGPGNPASRWYNSIGGTINYIPLQPTKKAGATIGMTYGSYDFKNIHFAINTGEHDGFAAVIGGGSSSGNSYLSSPAGSIVRPFGSSNMSSYSYAWYFKGIKSFTNGNVSLGAYLAKGQSYKPFMQLLSPIEGITINGQDVNKKPIPGPLYSQQTSGFYRALPYKDDSNTVWMLYQKTNVNIGAGTELHNMVWFRHGDRLHYQISRFFPEDYEYYTPHTNVYGDKLSFVTHLPWNELEYGGYFINERYTVENNNFPYGTYDPAAAFKQTYLYKTFDSTALAAYLQDRISPIESLDITPGVRVVGYQTRYTPNMCAESPAACVLDPKGADSSLPASSKSYEQVEPSLAINWRPTRHLALFASYAVAYKTPGAADDGGGVFQSIPTSALSLEKGQEYQAGMKFHVKEAPYLHNFLASVNWYFLHFSNQFIPITLPDNSVINAQGTSDYDGVNISLEDDPVYWLHLFTNLSFEKAQFTNYSIQGGKSYNGLPLPYVPSQTANVGFYTQNYVAGVDLEPRLWMTYTGPQAVFNSITNAPSPDIKMPAFTLVNFSLGAKLPVHFMGLNYLSSKLDIMNLLGNKYNRYVQVDSGSSGQFGPLGAGALVGYAGAPRLVYFSVSAKF</sequence>
<dbReference type="Gene3D" id="2.170.130.10">
    <property type="entry name" value="TonB-dependent receptor, plug domain"/>
    <property type="match status" value="1"/>
</dbReference>
<evidence type="ECO:0000256" key="5">
    <source>
        <dbReference type="ARBA" id="ARBA00022729"/>
    </source>
</evidence>
<evidence type="ECO:0000256" key="7">
    <source>
        <dbReference type="ARBA" id="ARBA00023136"/>
    </source>
</evidence>
<keyword evidence="5 12" id="KW-0732">Signal</keyword>
<dbReference type="PANTHER" id="PTHR30069:SF29">
    <property type="entry name" value="HEMOGLOBIN AND HEMOGLOBIN-HAPTOGLOBIN-BINDING PROTEIN 1-RELATED"/>
    <property type="match status" value="1"/>
</dbReference>
<dbReference type="EMBL" id="EU746952">
    <property type="protein sequence ID" value="ACI62889.1"/>
    <property type="molecule type" value="Genomic_DNA"/>
</dbReference>
<evidence type="ECO:0000313" key="15">
    <source>
        <dbReference type="EMBL" id="ACI62889.1"/>
    </source>
</evidence>
<dbReference type="InterPro" id="IPR039426">
    <property type="entry name" value="TonB-dep_rcpt-like"/>
</dbReference>
<keyword evidence="7 10" id="KW-0472">Membrane</keyword>
<keyword evidence="6 11" id="KW-0798">TonB box</keyword>
<keyword evidence="9 10" id="KW-0998">Cell outer membrane</keyword>
<evidence type="ECO:0000256" key="1">
    <source>
        <dbReference type="ARBA" id="ARBA00004571"/>
    </source>
</evidence>
<dbReference type="PROSITE" id="PS52016">
    <property type="entry name" value="TONB_DEPENDENT_REC_3"/>
    <property type="match status" value="1"/>
</dbReference>
<keyword evidence="8 15" id="KW-0675">Receptor</keyword>
<feature type="domain" description="TonB-dependent receptor-like beta-barrel" evidence="13">
    <location>
        <begin position="330"/>
        <end position="732"/>
    </location>
</feature>
<keyword evidence="3 10" id="KW-1134">Transmembrane beta strand</keyword>
<dbReference type="AlphaFoldDB" id="B7SUS7"/>
<evidence type="ECO:0000256" key="11">
    <source>
        <dbReference type="RuleBase" id="RU003357"/>
    </source>
</evidence>
<dbReference type="InterPro" id="IPR036942">
    <property type="entry name" value="Beta-barrel_TonB_sf"/>
</dbReference>
<dbReference type="PANTHER" id="PTHR30069">
    <property type="entry name" value="TONB-DEPENDENT OUTER MEMBRANE RECEPTOR"/>
    <property type="match status" value="1"/>
</dbReference>
<feature type="chain" id="PRO_5002861601" evidence="12">
    <location>
        <begin position="30"/>
        <end position="795"/>
    </location>
</feature>